<evidence type="ECO:0000256" key="4">
    <source>
        <dbReference type="ARBA" id="ARBA00022618"/>
    </source>
</evidence>
<keyword evidence="7" id="KW-1133">Transmembrane helix</keyword>
<name>A0A087R7N7_APTFO</name>
<feature type="non-terminal residue" evidence="9">
    <location>
        <position position="1"/>
    </location>
</feature>
<gene>
    <name evidence="9" type="ORF">AS27_07654</name>
</gene>
<evidence type="ECO:0000256" key="7">
    <source>
        <dbReference type="SAM" id="Phobius"/>
    </source>
</evidence>
<dbReference type="PANTHER" id="PTHR13255">
    <property type="entry name" value="ATAXIN-10"/>
    <property type="match status" value="1"/>
</dbReference>
<keyword evidence="7" id="KW-0812">Transmembrane</keyword>
<comment type="subcellular location">
    <subcellularLocation>
        <location evidence="1">Midbody</location>
    </subcellularLocation>
</comment>
<dbReference type="Gene3D" id="1.25.10.10">
    <property type="entry name" value="Leucine-rich Repeat Variant"/>
    <property type="match status" value="2"/>
</dbReference>
<dbReference type="EMBL" id="KL226177">
    <property type="protein sequence ID" value="KFM09491.1"/>
    <property type="molecule type" value="Genomic_DNA"/>
</dbReference>
<comment type="function">
    <text evidence="6">May play a role in the regulation of cytokinesis. May play a role in signaling by stimulating protein glycosylation. Induces neuritogenesis by activating the Ras-MAP kinase pathway and is necessary for the survival of cerebellar neurons. Does not appear to play a major role in ciliogenesis.</text>
</comment>
<evidence type="ECO:0000313" key="9">
    <source>
        <dbReference type="EMBL" id="KFM09491.1"/>
    </source>
</evidence>
<evidence type="ECO:0000313" key="10">
    <source>
        <dbReference type="Proteomes" id="UP000053286"/>
    </source>
</evidence>
<keyword evidence="10" id="KW-1185">Reference proteome</keyword>
<keyword evidence="4" id="KW-0132">Cell division</keyword>
<protein>
    <recommendedName>
        <fullName evidence="3">Ataxin-10</fullName>
    </recommendedName>
</protein>
<dbReference type="Proteomes" id="UP000053286">
    <property type="component" value="Unassembled WGS sequence"/>
</dbReference>
<proteinExistence type="inferred from homology"/>
<organism evidence="9 10">
    <name type="scientific">Aptenodytes forsteri</name>
    <name type="common">Emperor penguin</name>
    <dbReference type="NCBI Taxonomy" id="9233"/>
    <lineage>
        <taxon>Eukaryota</taxon>
        <taxon>Metazoa</taxon>
        <taxon>Chordata</taxon>
        <taxon>Craniata</taxon>
        <taxon>Vertebrata</taxon>
        <taxon>Euteleostomi</taxon>
        <taxon>Archelosauria</taxon>
        <taxon>Archosauria</taxon>
        <taxon>Dinosauria</taxon>
        <taxon>Saurischia</taxon>
        <taxon>Theropoda</taxon>
        <taxon>Coelurosauria</taxon>
        <taxon>Aves</taxon>
        <taxon>Neognathae</taxon>
        <taxon>Neoaves</taxon>
        <taxon>Aequornithes</taxon>
        <taxon>Sphenisciformes</taxon>
        <taxon>Spheniscidae</taxon>
        <taxon>Aptenodytes</taxon>
    </lineage>
</organism>
<dbReference type="GO" id="GO:0031175">
    <property type="term" value="P:neuron projection development"/>
    <property type="evidence" value="ECO:0007669"/>
    <property type="project" value="TreeGrafter"/>
</dbReference>
<feature type="transmembrane region" description="Helical" evidence="7">
    <location>
        <begin position="135"/>
        <end position="153"/>
    </location>
</feature>
<dbReference type="InterPro" id="IPR016024">
    <property type="entry name" value="ARM-type_fold"/>
</dbReference>
<dbReference type="SUPFAM" id="SSF48371">
    <property type="entry name" value="ARM repeat"/>
    <property type="match status" value="1"/>
</dbReference>
<feature type="non-terminal residue" evidence="9">
    <location>
        <position position="435"/>
    </location>
</feature>
<reference evidence="9 10" key="1">
    <citation type="submission" date="2014-04" db="EMBL/GenBank/DDBJ databases">
        <title>Genome evolution of avian class.</title>
        <authorList>
            <person name="Zhang G."/>
            <person name="Li C."/>
        </authorList>
    </citation>
    <scope>NUCLEOTIDE SEQUENCE [LARGE SCALE GENOMIC DNA]</scope>
    <source>
        <strain evidence="9">BGI_AS27</strain>
    </source>
</reference>
<keyword evidence="7" id="KW-0472">Membrane</keyword>
<dbReference type="STRING" id="9233.A0A087R7N7"/>
<dbReference type="GO" id="GO:0051301">
    <property type="term" value="P:cell division"/>
    <property type="evidence" value="ECO:0007669"/>
    <property type="project" value="UniProtKB-KW"/>
</dbReference>
<feature type="domain" description="Ataxin-10" evidence="8">
    <location>
        <begin position="332"/>
        <end position="425"/>
    </location>
</feature>
<accession>A0A087R7N7</accession>
<evidence type="ECO:0000256" key="1">
    <source>
        <dbReference type="ARBA" id="ARBA00004214"/>
    </source>
</evidence>
<keyword evidence="5" id="KW-0131">Cell cycle</keyword>
<dbReference type="GO" id="GO:0030496">
    <property type="term" value="C:midbody"/>
    <property type="evidence" value="ECO:0007669"/>
    <property type="project" value="UniProtKB-SubCell"/>
</dbReference>
<evidence type="ECO:0000256" key="3">
    <source>
        <dbReference type="ARBA" id="ARBA00018804"/>
    </source>
</evidence>
<dbReference type="AlphaFoldDB" id="A0A087R7N7"/>
<dbReference type="Pfam" id="PF09759">
    <property type="entry name" value="Atx10homo_assoc"/>
    <property type="match status" value="1"/>
</dbReference>
<evidence type="ECO:0000256" key="2">
    <source>
        <dbReference type="ARBA" id="ARBA00008384"/>
    </source>
</evidence>
<evidence type="ECO:0000259" key="8">
    <source>
        <dbReference type="Pfam" id="PF09759"/>
    </source>
</evidence>
<comment type="similarity">
    <text evidence="2">Belongs to the ataxin-10 family.</text>
</comment>
<dbReference type="InterPro" id="IPR011989">
    <property type="entry name" value="ARM-like"/>
</dbReference>
<evidence type="ECO:0000256" key="6">
    <source>
        <dbReference type="ARBA" id="ARBA00045173"/>
    </source>
</evidence>
<sequence>REMAKESIFRDLLEILMSASSEIEQAYKDSCELVDLDTCLLLIAECFRCLRNACVDCAKNQHVMRNLGLISTSVHLIKLLHGIQIKEELLLTALRCSLQFLGNVAAGNGDSQNSIWKCAFPDLFLTCLMYSDEKIVAYCCMVLFTCLNSALIRCFSTPFGVNVDAVFVAPVTLLFFFRFLIVTDHLLKCPELVKALYAKLSNQERVTLLELIMAKVSEKNPVTSEEMNVFMRHADFLAGCFQEKREAVLKLTSAAGAEDEEALVTIRLLDVLCEMTSNNGQLEHLQALPGFLETAIDTLRLTHLAGKQAVNIFTATHAMTGQEEISHPAVGFKSHLIRLIGNLCYKNKENQDKVYELDGIPLILDNCSIDDNNPFVNQWAVYAIRNLTEQNERNQELIAQMEEKGLADNCALESMGLETEKRDDKLILRSVRKKP</sequence>
<dbReference type="GO" id="GO:0005829">
    <property type="term" value="C:cytosol"/>
    <property type="evidence" value="ECO:0007669"/>
    <property type="project" value="TreeGrafter"/>
</dbReference>
<feature type="transmembrane region" description="Helical" evidence="7">
    <location>
        <begin position="159"/>
        <end position="181"/>
    </location>
</feature>
<dbReference type="PANTHER" id="PTHR13255:SF0">
    <property type="entry name" value="ATAXIN-10"/>
    <property type="match status" value="1"/>
</dbReference>
<evidence type="ECO:0000256" key="5">
    <source>
        <dbReference type="ARBA" id="ARBA00023306"/>
    </source>
</evidence>
<dbReference type="InterPro" id="IPR051374">
    <property type="entry name" value="Ataxin-10/CTR86_families"/>
</dbReference>
<dbReference type="InterPro" id="IPR019156">
    <property type="entry name" value="Ataxin-10_domain"/>
</dbReference>